<dbReference type="STRING" id="1797535.A2744_04280"/>
<dbReference type="Gene3D" id="3.40.1160.10">
    <property type="entry name" value="Acetylglutamate kinase-like"/>
    <property type="match status" value="1"/>
</dbReference>
<dbReference type="AlphaFoldDB" id="A0A1G1XZ65"/>
<reference evidence="12 13" key="1">
    <citation type="journal article" date="2016" name="Nat. Commun.">
        <title>Thousands of microbial genomes shed light on interconnected biogeochemical processes in an aquifer system.</title>
        <authorList>
            <person name="Anantharaman K."/>
            <person name="Brown C.T."/>
            <person name="Hug L.A."/>
            <person name="Sharon I."/>
            <person name="Castelle C.J."/>
            <person name="Probst A.J."/>
            <person name="Thomas B.C."/>
            <person name="Singh A."/>
            <person name="Wilkins M.J."/>
            <person name="Karaoz U."/>
            <person name="Brodie E.L."/>
            <person name="Williams K.H."/>
            <person name="Hubbard S.S."/>
            <person name="Banfield J.F."/>
        </authorList>
    </citation>
    <scope>NUCLEOTIDE SEQUENCE [LARGE SCALE GENOMIC DNA]</scope>
</reference>
<evidence type="ECO:0000256" key="10">
    <source>
        <dbReference type="ARBA" id="ARBA00032092"/>
    </source>
</evidence>
<evidence type="ECO:0000256" key="2">
    <source>
        <dbReference type="ARBA" id="ARBA00007614"/>
    </source>
</evidence>
<accession>A0A1G1XZ65</accession>
<evidence type="ECO:0000256" key="5">
    <source>
        <dbReference type="ARBA" id="ARBA00022679"/>
    </source>
</evidence>
<keyword evidence="4" id="KW-0963">Cytoplasm</keyword>
<evidence type="ECO:0000256" key="8">
    <source>
        <dbReference type="ARBA" id="ARBA00022840"/>
    </source>
</evidence>
<evidence type="ECO:0000256" key="6">
    <source>
        <dbReference type="ARBA" id="ARBA00022741"/>
    </source>
</evidence>
<keyword evidence="7" id="KW-0418">Kinase</keyword>
<evidence type="ECO:0000256" key="3">
    <source>
        <dbReference type="ARBA" id="ARBA00012899"/>
    </source>
</evidence>
<dbReference type="PANTHER" id="PTHR42833">
    <property type="entry name" value="URIDYLATE KINASE"/>
    <property type="match status" value="1"/>
</dbReference>
<gene>
    <name evidence="12" type="ORF">A2744_04280</name>
</gene>
<feature type="domain" description="Aspartate/glutamate/uridylate kinase" evidence="11">
    <location>
        <begin position="3"/>
        <end position="205"/>
    </location>
</feature>
<evidence type="ECO:0000256" key="9">
    <source>
        <dbReference type="ARBA" id="ARBA00022975"/>
    </source>
</evidence>
<dbReference type="EMBL" id="MHIE01000021">
    <property type="protein sequence ID" value="OGY45393.1"/>
    <property type="molecule type" value="Genomic_DNA"/>
</dbReference>
<protein>
    <recommendedName>
        <fullName evidence="3">UMP kinase</fullName>
        <ecNumber evidence="3">2.7.4.22</ecNumber>
    </recommendedName>
    <alternativeName>
        <fullName evidence="10">Uridine monophosphate kinase</fullName>
    </alternativeName>
</protein>
<dbReference type="GO" id="GO:0005524">
    <property type="term" value="F:ATP binding"/>
    <property type="evidence" value="ECO:0007669"/>
    <property type="project" value="UniProtKB-KW"/>
</dbReference>
<evidence type="ECO:0000256" key="1">
    <source>
        <dbReference type="ARBA" id="ARBA00004791"/>
    </source>
</evidence>
<evidence type="ECO:0000256" key="4">
    <source>
        <dbReference type="ARBA" id="ARBA00022490"/>
    </source>
</evidence>
<comment type="caution">
    <text evidence="12">The sequence shown here is derived from an EMBL/GenBank/DDBJ whole genome shotgun (WGS) entry which is preliminary data.</text>
</comment>
<organism evidence="12 13">
    <name type="scientific">Candidatus Buchananbacteria bacterium RIFCSPHIGHO2_01_FULL_44_11</name>
    <dbReference type="NCBI Taxonomy" id="1797535"/>
    <lineage>
        <taxon>Bacteria</taxon>
        <taxon>Candidatus Buchananiibacteriota</taxon>
    </lineage>
</organism>
<dbReference type="NCBIfam" id="TIGR02076">
    <property type="entry name" value="pyrH_arch"/>
    <property type="match status" value="1"/>
</dbReference>
<evidence type="ECO:0000256" key="7">
    <source>
        <dbReference type="ARBA" id="ARBA00022777"/>
    </source>
</evidence>
<keyword evidence="5" id="KW-0808">Transferase</keyword>
<dbReference type="Pfam" id="PF00696">
    <property type="entry name" value="AA_kinase"/>
    <property type="match status" value="1"/>
</dbReference>
<keyword evidence="8" id="KW-0067">ATP-binding</keyword>
<dbReference type="GO" id="GO:0006225">
    <property type="term" value="P:UDP biosynthetic process"/>
    <property type="evidence" value="ECO:0007669"/>
    <property type="project" value="TreeGrafter"/>
</dbReference>
<sequence length="227" mass="24703">MSKTIVMSLGGSLIAPEDLDVNFLKKFRQVILDYIKNGNKVVIITGGGNTSRHHQIAARTVNAKVSSRDLDWVGIASTRLNAELVSAIFGDYAYESILGDPAKSVKTSRRVIVGAGYLPGSSSDKDAVLAAKAFGAKTVINLSNITYVYDKDPKKFKDAKPQKQMGWPAFRKIVGNVWVPGAHVPFDPIASKLAQKWRMELVVLNGSNLVNLKKFLAGKKFVGTVIK</sequence>
<evidence type="ECO:0000313" key="13">
    <source>
        <dbReference type="Proteomes" id="UP000178240"/>
    </source>
</evidence>
<comment type="similarity">
    <text evidence="2">Belongs to the UMP kinase family.</text>
</comment>
<proteinExistence type="inferred from homology"/>
<dbReference type="InterPro" id="IPR011818">
    <property type="entry name" value="Uridylate_kinase_arch/spir"/>
</dbReference>
<name>A0A1G1XZ65_9BACT</name>
<dbReference type="PANTHER" id="PTHR42833:SF4">
    <property type="entry name" value="URIDYLATE KINASE PUMPKIN, CHLOROPLASTIC"/>
    <property type="match status" value="1"/>
</dbReference>
<dbReference type="EC" id="2.7.4.22" evidence="3"/>
<dbReference type="InterPro" id="IPR036393">
    <property type="entry name" value="AceGlu_kinase-like_sf"/>
</dbReference>
<dbReference type="InterPro" id="IPR001048">
    <property type="entry name" value="Asp/Glu/Uridylate_kinase"/>
</dbReference>
<keyword evidence="6" id="KW-0547">Nucleotide-binding</keyword>
<evidence type="ECO:0000313" key="12">
    <source>
        <dbReference type="EMBL" id="OGY45393.1"/>
    </source>
</evidence>
<evidence type="ECO:0000259" key="11">
    <source>
        <dbReference type="Pfam" id="PF00696"/>
    </source>
</evidence>
<keyword evidence="9" id="KW-0665">Pyrimidine biosynthesis</keyword>
<dbReference type="SUPFAM" id="SSF53633">
    <property type="entry name" value="Carbamate kinase-like"/>
    <property type="match status" value="1"/>
</dbReference>
<dbReference type="GO" id="GO:0033862">
    <property type="term" value="F:UMP kinase activity"/>
    <property type="evidence" value="ECO:0007669"/>
    <property type="project" value="UniProtKB-EC"/>
</dbReference>
<dbReference type="Proteomes" id="UP000178240">
    <property type="component" value="Unassembled WGS sequence"/>
</dbReference>
<comment type="pathway">
    <text evidence="1">Pyrimidine metabolism; CTP biosynthesis via de novo pathway; UDP from UMP (UMPK route): step 1/1.</text>
</comment>